<accession>A0A9D1MQ65</accession>
<dbReference type="Proteomes" id="UP000824099">
    <property type="component" value="Unassembled WGS sequence"/>
</dbReference>
<dbReference type="InterPro" id="IPR000182">
    <property type="entry name" value="GNAT_dom"/>
</dbReference>
<dbReference type="InterPro" id="IPR051556">
    <property type="entry name" value="N-term/lysine_N-AcTrnsfr"/>
</dbReference>
<keyword evidence="2" id="KW-0012">Acyltransferase</keyword>
<keyword evidence="1" id="KW-0808">Transferase</keyword>
<evidence type="ECO:0000313" key="4">
    <source>
        <dbReference type="EMBL" id="HIU64245.1"/>
    </source>
</evidence>
<evidence type="ECO:0000259" key="3">
    <source>
        <dbReference type="PROSITE" id="PS51186"/>
    </source>
</evidence>
<dbReference type="EMBL" id="DVNI01000065">
    <property type="protein sequence ID" value="HIU64245.1"/>
    <property type="molecule type" value="Genomic_DNA"/>
</dbReference>
<dbReference type="NCBIfam" id="TIGR01575">
    <property type="entry name" value="rimI"/>
    <property type="match status" value="1"/>
</dbReference>
<reference evidence="4" key="2">
    <citation type="journal article" date="2021" name="PeerJ">
        <title>Extensive microbial diversity within the chicken gut microbiome revealed by metagenomics and culture.</title>
        <authorList>
            <person name="Gilroy R."/>
            <person name="Ravi A."/>
            <person name="Getino M."/>
            <person name="Pursley I."/>
            <person name="Horton D.L."/>
            <person name="Alikhan N.F."/>
            <person name="Baker D."/>
            <person name="Gharbi K."/>
            <person name="Hall N."/>
            <person name="Watson M."/>
            <person name="Adriaenssens E.M."/>
            <person name="Foster-Nyarko E."/>
            <person name="Jarju S."/>
            <person name="Secka A."/>
            <person name="Antonio M."/>
            <person name="Oren A."/>
            <person name="Chaudhuri R.R."/>
            <person name="La Ragione R."/>
            <person name="Hildebrand F."/>
            <person name="Pallen M.J."/>
        </authorList>
    </citation>
    <scope>NUCLEOTIDE SEQUENCE</scope>
    <source>
        <strain evidence="4">CHK160-1198</strain>
    </source>
</reference>
<sequence length="160" mass="18326">MGKTLSKILKMRAMTKEDIQAVQSIDNATFFDCWSQEAWLEEITNELAIYQVLLHNAQIIGFAGFWLVAGEAQITKIAIAEEYRGYGMGQQLLQNVLAIIWQREAEAVTLEVRKSNHTAQELYKKNGFKVTGVRESYYADNSEDALILWLYQKELGEKNE</sequence>
<dbReference type="InterPro" id="IPR016181">
    <property type="entry name" value="Acyl_CoA_acyltransferase"/>
</dbReference>
<reference evidence="4" key="1">
    <citation type="submission" date="2020-10" db="EMBL/GenBank/DDBJ databases">
        <authorList>
            <person name="Gilroy R."/>
        </authorList>
    </citation>
    <scope>NUCLEOTIDE SEQUENCE</scope>
    <source>
        <strain evidence="4">CHK160-1198</strain>
    </source>
</reference>
<dbReference type="InterPro" id="IPR006464">
    <property type="entry name" value="AcTrfase_RimI/Ard1"/>
</dbReference>
<dbReference type="CDD" id="cd04301">
    <property type="entry name" value="NAT_SF"/>
    <property type="match status" value="1"/>
</dbReference>
<dbReference type="Gene3D" id="3.40.630.30">
    <property type="match status" value="1"/>
</dbReference>
<dbReference type="PROSITE" id="PS51186">
    <property type="entry name" value="GNAT"/>
    <property type="match status" value="1"/>
</dbReference>
<name>A0A9D1MQ65_9FIRM</name>
<evidence type="ECO:0000256" key="1">
    <source>
        <dbReference type="ARBA" id="ARBA00022679"/>
    </source>
</evidence>
<evidence type="ECO:0000313" key="5">
    <source>
        <dbReference type="Proteomes" id="UP000824099"/>
    </source>
</evidence>
<dbReference type="Pfam" id="PF00583">
    <property type="entry name" value="Acetyltransf_1"/>
    <property type="match status" value="1"/>
</dbReference>
<dbReference type="PANTHER" id="PTHR42919:SF8">
    <property type="entry name" value="N-ALPHA-ACETYLTRANSFERASE 50"/>
    <property type="match status" value="1"/>
</dbReference>
<keyword evidence="4" id="KW-0689">Ribosomal protein</keyword>
<dbReference type="PANTHER" id="PTHR42919">
    <property type="entry name" value="N-ALPHA-ACETYLTRANSFERASE"/>
    <property type="match status" value="1"/>
</dbReference>
<comment type="caution">
    <text evidence="4">The sequence shown here is derived from an EMBL/GenBank/DDBJ whole genome shotgun (WGS) entry which is preliminary data.</text>
</comment>
<dbReference type="GO" id="GO:0005840">
    <property type="term" value="C:ribosome"/>
    <property type="evidence" value="ECO:0007669"/>
    <property type="project" value="UniProtKB-KW"/>
</dbReference>
<keyword evidence="4" id="KW-0687">Ribonucleoprotein</keyword>
<proteinExistence type="predicted"/>
<dbReference type="SUPFAM" id="SSF55729">
    <property type="entry name" value="Acyl-CoA N-acyltransferases (Nat)"/>
    <property type="match status" value="1"/>
</dbReference>
<dbReference type="AlphaFoldDB" id="A0A9D1MQ65"/>
<evidence type="ECO:0000256" key="2">
    <source>
        <dbReference type="ARBA" id="ARBA00023315"/>
    </source>
</evidence>
<gene>
    <name evidence="4" type="primary">rimI</name>
    <name evidence="4" type="ORF">IAB06_04310</name>
</gene>
<organism evidence="4 5">
    <name type="scientific">Candidatus Avacidaminococcus intestinavium</name>
    <dbReference type="NCBI Taxonomy" id="2840684"/>
    <lineage>
        <taxon>Bacteria</taxon>
        <taxon>Bacillati</taxon>
        <taxon>Bacillota</taxon>
        <taxon>Negativicutes</taxon>
        <taxon>Acidaminococcales</taxon>
        <taxon>Acidaminococcaceae</taxon>
        <taxon>Acidaminococcaceae incertae sedis</taxon>
        <taxon>Candidatus Avacidaminococcus</taxon>
    </lineage>
</organism>
<protein>
    <submittedName>
        <fullName evidence="4">Ribosomal protein S18-alanine N-acetyltransferase</fullName>
    </submittedName>
</protein>
<feature type="domain" description="N-acetyltransferase" evidence="3">
    <location>
        <begin position="9"/>
        <end position="153"/>
    </location>
</feature>
<dbReference type="GO" id="GO:0008080">
    <property type="term" value="F:N-acetyltransferase activity"/>
    <property type="evidence" value="ECO:0007669"/>
    <property type="project" value="InterPro"/>
</dbReference>